<dbReference type="SMART" id="SM01293">
    <property type="entry name" value="DUF3402"/>
    <property type="match status" value="1"/>
</dbReference>
<dbReference type="AlphaFoldDB" id="A0A1L0BHZ8"/>
<dbReference type="Pfam" id="PF07923">
    <property type="entry name" value="N1221"/>
    <property type="match status" value="1"/>
</dbReference>
<dbReference type="GO" id="GO:0005829">
    <property type="term" value="C:cytosol"/>
    <property type="evidence" value="ECO:0007669"/>
    <property type="project" value="TreeGrafter"/>
</dbReference>
<protein>
    <submittedName>
        <fullName evidence="3">CIC11C00000004091</fullName>
    </submittedName>
</protein>
<feature type="domain" description="Far11/STRP C-terminal" evidence="2">
    <location>
        <begin position="421"/>
        <end position="846"/>
    </location>
</feature>
<dbReference type="EMBL" id="LT635764">
    <property type="protein sequence ID" value="SGZ50747.1"/>
    <property type="molecule type" value="Genomic_DNA"/>
</dbReference>
<dbReference type="Pfam" id="PF11882">
    <property type="entry name" value="DUF3402"/>
    <property type="match status" value="2"/>
</dbReference>
<dbReference type="PANTHER" id="PTHR13239:SF4">
    <property type="entry name" value="AT25231P"/>
    <property type="match status" value="1"/>
</dbReference>
<name>A0A1L0BHZ8_9ASCO</name>
<dbReference type="InterPro" id="IPR012486">
    <property type="entry name" value="Far11/STRP_N"/>
</dbReference>
<gene>
    <name evidence="3" type="ORF">SAMEA4029009_CIC11G00000004091</name>
</gene>
<proteinExistence type="predicted"/>
<dbReference type="InterPro" id="IPR040185">
    <property type="entry name" value="Far11/STRP"/>
</dbReference>
<evidence type="ECO:0000259" key="2">
    <source>
        <dbReference type="SMART" id="SM01293"/>
    </source>
</evidence>
<accession>A0A1L0BHZ8</accession>
<evidence type="ECO:0000259" key="1">
    <source>
        <dbReference type="SMART" id="SM01292"/>
    </source>
</evidence>
<reference evidence="3 4" key="1">
    <citation type="submission" date="2016-10" db="EMBL/GenBank/DDBJ databases">
        <authorList>
            <person name="de Groot N.N."/>
        </authorList>
    </citation>
    <scope>NUCLEOTIDE SEQUENCE [LARGE SCALE GENOMIC DNA]</scope>
    <source>
        <strain evidence="3 4">PYCC 4715</strain>
    </source>
</reference>
<feature type="domain" description="Far11/STRP N-terminal" evidence="1">
    <location>
        <begin position="70"/>
        <end position="332"/>
    </location>
</feature>
<dbReference type="InterPro" id="IPR021819">
    <property type="entry name" value="Far11/STRP_C"/>
</dbReference>
<evidence type="ECO:0000313" key="3">
    <source>
        <dbReference type="EMBL" id="SGZ50747.1"/>
    </source>
</evidence>
<sequence length="848" mass="97295">MQEQNILIDQLEDQLIDHPDASTRQQLKESSYDETFQKKLNERANQLLSGNKWGSGDDNTGAYLQFLVTKPILDYLYSDLAPLHQELSEWFTSSDYSIIGLRDLATKCSLLPDSLREFDLTTPSEELDALTYAVLGSYGSTSSAQDQLVNISENCRQIISSGLHHIAIDLLKSCFHQCNVAMESGSVSMLSGSFASNYFKLLTVVYFLTNVSLTSNVSPDFVDHIEKSDLLQAAVEFIDKWNQYPSPVSRIRNVLLITWKLILLEFGDHAHMEEVDKYVAERHDIKNKDRKDLSNNKLTCSHLDYFTFRENLMDKYPLYSDKLASRPQELHSSTSDREANFMAVSTYSNSLSNLLEMPRTNKSHTVLGQLPIQTVHIATPVPSPPSTPSDFMSGGEKIRKLYHVNQGMPFVYPSGDNQEIPEAILEASDLLENAVYESYSIKRSWEERRRFMAQERGNVDQYSEVEEPNNIEEEILNAEDPHHESEIHTLRRIEKFYSATLTHLHGLVEVLLGVIKSNKFDFNLKNAEQEFDPDTAFSSRFGGSGTLTNKVQLAILHQLELVLLKEIALKASSAILNLLMKWFKISHVIKYQYFTSLLFDQQYFSVFVDLLGCSFNNTELQDSEEFNKGTAPYDILTSQNKLMNPAINIPQFEFFNNCNGKVPSVGPIELINKTPIGKLPHTTDENNQNFVHITKFNENFCFILTNLLNVTNKIMLKNISQRIFVFNETKCTDLLKVVLLNYINDEFRIPILKIFKKLIPYQGRKWRAINMDVISLIYLHLKLSLKDDWLSGKDLECDFNNSFDQEIALRSLLQFYNMRKYPSQMLYLGYSLAFDNIPQVEYDESLYS</sequence>
<organism evidence="3 4">
    <name type="scientific">Sungouiella intermedia</name>
    <dbReference type="NCBI Taxonomy" id="45354"/>
    <lineage>
        <taxon>Eukaryota</taxon>
        <taxon>Fungi</taxon>
        <taxon>Dikarya</taxon>
        <taxon>Ascomycota</taxon>
        <taxon>Saccharomycotina</taxon>
        <taxon>Pichiomycetes</taxon>
        <taxon>Metschnikowiaceae</taxon>
        <taxon>Sungouiella</taxon>
    </lineage>
</organism>
<dbReference type="Proteomes" id="UP000182259">
    <property type="component" value="Chromosome I"/>
</dbReference>
<dbReference type="SMART" id="SM01292">
    <property type="entry name" value="N1221"/>
    <property type="match status" value="1"/>
</dbReference>
<dbReference type="PANTHER" id="PTHR13239">
    <property type="entry name" value="PROTEIN REQUIRED FOR HYPHAL ANASTOMOSIS HAM-2"/>
    <property type="match status" value="1"/>
</dbReference>
<dbReference type="GO" id="GO:0007010">
    <property type="term" value="P:cytoskeleton organization"/>
    <property type="evidence" value="ECO:0007669"/>
    <property type="project" value="TreeGrafter"/>
</dbReference>
<evidence type="ECO:0000313" key="4">
    <source>
        <dbReference type="Proteomes" id="UP000182259"/>
    </source>
</evidence>